<protein>
    <recommendedName>
        <fullName evidence="1">Schlafen AlbA-2 domain-containing protein</fullName>
    </recommendedName>
</protein>
<comment type="caution">
    <text evidence="2">The sequence shown here is derived from an EMBL/GenBank/DDBJ whole genome shotgun (WGS) entry which is preliminary data.</text>
</comment>
<gene>
    <name evidence="2" type="ORF">ADIS_1322</name>
</gene>
<proteinExistence type="predicted"/>
<sequence>MEPPKKDNEFVKKIISQPEGINLDFKQSISNQLKIAKTIVAFANTIGGTIVVGVTDRRKIAGIDPEEEKYMLGEALSRHCIPSIPHSFETYEIDYWEDEKLEDEKYLLFMNIPESDRKPHFVQDLEGNRTFYRRQGDRSLPMEDPGTP</sequence>
<dbReference type="Gene3D" id="3.30.950.30">
    <property type="entry name" value="Schlafen, AAA domain"/>
    <property type="match status" value="1"/>
</dbReference>
<evidence type="ECO:0000313" key="2">
    <source>
        <dbReference type="EMBL" id="EON78125.1"/>
    </source>
</evidence>
<dbReference type="AlphaFoldDB" id="R7ZVH4"/>
<dbReference type="STRING" id="1232681.ADIS_1322"/>
<feature type="domain" description="Schlafen AlbA-2" evidence="1">
    <location>
        <begin position="19"/>
        <end position="142"/>
    </location>
</feature>
<dbReference type="EMBL" id="AQHR01000041">
    <property type="protein sequence ID" value="EON78125.1"/>
    <property type="molecule type" value="Genomic_DNA"/>
</dbReference>
<dbReference type="PANTHER" id="PTHR30595">
    <property type="entry name" value="GLPR-RELATED TRANSCRIPTIONAL REPRESSOR"/>
    <property type="match status" value="1"/>
</dbReference>
<accession>R7ZVH4</accession>
<dbReference type="PANTHER" id="PTHR30595:SF6">
    <property type="entry name" value="SCHLAFEN ALBA-2 DOMAIN-CONTAINING PROTEIN"/>
    <property type="match status" value="1"/>
</dbReference>
<dbReference type="InterPro" id="IPR007421">
    <property type="entry name" value="Schlafen_AlbA_2_dom"/>
</dbReference>
<organism evidence="2 3">
    <name type="scientific">Lunatimonas lonarensis</name>
    <dbReference type="NCBI Taxonomy" id="1232681"/>
    <lineage>
        <taxon>Bacteria</taxon>
        <taxon>Pseudomonadati</taxon>
        <taxon>Bacteroidota</taxon>
        <taxon>Cytophagia</taxon>
        <taxon>Cytophagales</taxon>
        <taxon>Cyclobacteriaceae</taxon>
    </lineage>
</organism>
<keyword evidence="3" id="KW-1185">Reference proteome</keyword>
<evidence type="ECO:0000259" key="1">
    <source>
        <dbReference type="Pfam" id="PF04326"/>
    </source>
</evidence>
<dbReference type="InterPro" id="IPR038461">
    <property type="entry name" value="Schlafen_AlbA_2_dom_sf"/>
</dbReference>
<dbReference type="Pfam" id="PF04326">
    <property type="entry name" value="SLFN_AlbA_2"/>
    <property type="match status" value="1"/>
</dbReference>
<dbReference type="Proteomes" id="UP000013909">
    <property type="component" value="Unassembled WGS sequence"/>
</dbReference>
<evidence type="ECO:0000313" key="3">
    <source>
        <dbReference type="Proteomes" id="UP000013909"/>
    </source>
</evidence>
<reference evidence="2 3" key="1">
    <citation type="submission" date="2013-02" db="EMBL/GenBank/DDBJ databases">
        <title>A novel strain isolated from Lonar lake, Maharashtra, India.</title>
        <authorList>
            <person name="Singh A."/>
        </authorList>
    </citation>
    <scope>NUCLEOTIDE SEQUENCE [LARGE SCALE GENOMIC DNA]</scope>
    <source>
        <strain evidence="2 3">AK24</strain>
    </source>
</reference>
<name>R7ZVH4_9BACT</name>